<evidence type="ECO:0000256" key="5">
    <source>
        <dbReference type="ARBA" id="ARBA00022630"/>
    </source>
</evidence>
<dbReference type="SUPFAM" id="SSF51905">
    <property type="entry name" value="FAD/NAD(P)-binding domain"/>
    <property type="match status" value="1"/>
</dbReference>
<proteinExistence type="inferred from homology"/>
<dbReference type="InterPro" id="IPR002937">
    <property type="entry name" value="Amino_oxidase"/>
</dbReference>
<evidence type="ECO:0000256" key="1">
    <source>
        <dbReference type="ARBA" id="ARBA00001974"/>
    </source>
</evidence>
<dbReference type="GO" id="GO:0046592">
    <property type="term" value="F:polyamine oxidase activity"/>
    <property type="evidence" value="ECO:0000318"/>
    <property type="project" value="GO_Central"/>
</dbReference>
<dbReference type="Gene3D" id="3.50.50.60">
    <property type="entry name" value="FAD/NAD(P)-binding domain"/>
    <property type="match status" value="1"/>
</dbReference>
<dbReference type="AlphaFoldDB" id="A7RTH5"/>
<feature type="domain" description="Amine oxidase" evidence="8">
    <location>
        <begin position="14"/>
        <end position="468"/>
    </location>
</feature>
<evidence type="ECO:0000256" key="3">
    <source>
        <dbReference type="ARBA" id="ARBA00005995"/>
    </source>
</evidence>
<dbReference type="PANTHER" id="PTHR10742">
    <property type="entry name" value="FLAVIN MONOAMINE OXIDASE"/>
    <property type="match status" value="1"/>
</dbReference>
<protein>
    <recommendedName>
        <fullName evidence="8">Amine oxidase domain-containing protein</fullName>
    </recommendedName>
</protein>
<comment type="subcellular location">
    <subcellularLocation>
        <location evidence="2">Cytoplasm</location>
    </subcellularLocation>
</comment>
<keyword evidence="5" id="KW-0285">Flavoprotein</keyword>
<keyword evidence="10" id="KW-1185">Reference proteome</keyword>
<dbReference type="SUPFAM" id="SSF54373">
    <property type="entry name" value="FAD-linked reductases, C-terminal domain"/>
    <property type="match status" value="1"/>
</dbReference>
<comment type="cofactor">
    <cofactor evidence="1">
        <name>FAD</name>
        <dbReference type="ChEBI" id="CHEBI:57692"/>
    </cofactor>
</comment>
<dbReference type="eggNOG" id="KOG0685">
    <property type="taxonomic scope" value="Eukaryota"/>
</dbReference>
<dbReference type="Pfam" id="PF01593">
    <property type="entry name" value="Amino_oxidase"/>
    <property type="match status" value="1"/>
</dbReference>
<keyword evidence="6" id="KW-0274">FAD</keyword>
<dbReference type="OrthoDB" id="2019015at2759"/>
<gene>
    <name evidence="9" type="ORF">NEMVEDRAFT_v1g181733</name>
</gene>
<keyword evidence="4" id="KW-0963">Cytoplasm</keyword>
<evidence type="ECO:0000256" key="2">
    <source>
        <dbReference type="ARBA" id="ARBA00004496"/>
    </source>
</evidence>
<dbReference type="GO" id="GO:0005737">
    <property type="term" value="C:cytoplasm"/>
    <property type="evidence" value="ECO:0000318"/>
    <property type="project" value="GO_Central"/>
</dbReference>
<dbReference type="OMA" id="DVGCGWL"/>
<keyword evidence="7" id="KW-0560">Oxidoreductase</keyword>
<organism evidence="9 10">
    <name type="scientific">Nematostella vectensis</name>
    <name type="common">Starlet sea anemone</name>
    <dbReference type="NCBI Taxonomy" id="45351"/>
    <lineage>
        <taxon>Eukaryota</taxon>
        <taxon>Metazoa</taxon>
        <taxon>Cnidaria</taxon>
        <taxon>Anthozoa</taxon>
        <taxon>Hexacorallia</taxon>
        <taxon>Actiniaria</taxon>
        <taxon>Edwardsiidae</taxon>
        <taxon>Nematostella</taxon>
    </lineage>
</organism>
<evidence type="ECO:0000256" key="7">
    <source>
        <dbReference type="ARBA" id="ARBA00023002"/>
    </source>
</evidence>
<dbReference type="STRING" id="45351.A7RTH5"/>
<evidence type="ECO:0000313" key="10">
    <source>
        <dbReference type="Proteomes" id="UP000001593"/>
    </source>
</evidence>
<reference evidence="9 10" key="1">
    <citation type="journal article" date="2007" name="Science">
        <title>Sea anemone genome reveals ancestral eumetazoan gene repertoire and genomic organization.</title>
        <authorList>
            <person name="Putnam N.H."/>
            <person name="Srivastava M."/>
            <person name="Hellsten U."/>
            <person name="Dirks B."/>
            <person name="Chapman J."/>
            <person name="Salamov A."/>
            <person name="Terry A."/>
            <person name="Shapiro H."/>
            <person name="Lindquist E."/>
            <person name="Kapitonov V.V."/>
            <person name="Jurka J."/>
            <person name="Genikhovich G."/>
            <person name="Grigoriev I.V."/>
            <person name="Lucas S.M."/>
            <person name="Steele R.E."/>
            <person name="Finnerty J.R."/>
            <person name="Technau U."/>
            <person name="Martindale M.Q."/>
            <person name="Rokhsar D.S."/>
        </authorList>
    </citation>
    <scope>NUCLEOTIDE SEQUENCE [LARGE SCALE GENOMIC DNA]</scope>
    <source>
        <strain evidence="10">CH2 X CH6</strain>
    </source>
</reference>
<dbReference type="PhylomeDB" id="A7RTH5"/>
<sequence>MSSRPRVVVIGGGIAGLSAALNLQNSKEVDVTILEASSRIGGRIHTSTINNEVVELGAGWIHDSTSNPLYDAAREINVVLSKGFNCDASEFGSVTFYTLGQANELPTKLANEVYEAYEKIYDDCKTTASELNESLGLGIYYGNKFEHYLENNAEHSSLKRSLFEWIMRNECHSSGVKSLENVDIKSSPEYSVDEKDSFTLPHGYNKLLERIFEDLDEETVRFNHEVVSIKWKPKPEETSSSVVSITCSNGEIFTAEHVIVTLPLGVLKSRHEVIFNPPLPQIKKDAINRLGYGTINRIYLVFEKAFWSNEIKGMGLLWTNLDSNNWPSWVKELYIFYPTHKGSNVLVTWLSGEAAIQIESISDQEIAHECTRVLKAFTGLKEIPGIKEVMKTKWHSNKLSRGSYTYIPRYSGGADIDILASPLPHLEGEAQGNVPCKILFAGEATNRSAYATTHGAYISGVREAKRILDYRNFKGVN</sequence>
<dbReference type="HOGENOM" id="CLU_004498_2_3_1"/>
<dbReference type="PANTHER" id="PTHR10742:SF405">
    <property type="entry name" value="PEROXISOMAL N(1)-ACETYL-SPERMINE_SPERMIDINE OXIDASE"/>
    <property type="match status" value="1"/>
</dbReference>
<accession>A7RTH5</accession>
<dbReference type="Gene3D" id="3.90.660.10">
    <property type="match status" value="1"/>
</dbReference>
<evidence type="ECO:0000259" key="8">
    <source>
        <dbReference type="Pfam" id="PF01593"/>
    </source>
</evidence>
<dbReference type="Proteomes" id="UP000001593">
    <property type="component" value="Unassembled WGS sequence"/>
</dbReference>
<name>A7RTH5_NEMVE</name>
<dbReference type="KEGG" id="nve:5517306"/>
<comment type="similarity">
    <text evidence="3">Belongs to the flavin monoamine oxidase family.</text>
</comment>
<evidence type="ECO:0000313" key="9">
    <source>
        <dbReference type="EMBL" id="EDO45265.1"/>
    </source>
</evidence>
<evidence type="ECO:0000256" key="4">
    <source>
        <dbReference type="ARBA" id="ARBA00022490"/>
    </source>
</evidence>
<dbReference type="InterPro" id="IPR036188">
    <property type="entry name" value="FAD/NAD-bd_sf"/>
</dbReference>
<dbReference type="InParanoid" id="A7RTH5"/>
<dbReference type="EMBL" id="DS469537">
    <property type="protein sequence ID" value="EDO45265.1"/>
    <property type="molecule type" value="Genomic_DNA"/>
</dbReference>
<evidence type="ECO:0000256" key="6">
    <source>
        <dbReference type="ARBA" id="ARBA00022827"/>
    </source>
</evidence>
<dbReference type="InterPro" id="IPR050281">
    <property type="entry name" value="Flavin_monoamine_oxidase"/>
</dbReference>